<dbReference type="OrthoDB" id="9962605at2"/>
<gene>
    <name evidence="1" type="ORF">CU103_09890</name>
</gene>
<dbReference type="RefSeq" id="WP_106663718.1">
    <property type="nucleotide sequence ID" value="NZ_PGGM01000003.1"/>
</dbReference>
<sequence>MTTFHAHDFVAPPINSSDPSMYETSGQTMSASELADDESALFAAINKRGRLNFAQARSDLSWPPARLACAFARLAARGLVADTSPDSTPRASAWKAQCGAVRSLIGERGWLSTSQVDKVAKAMGVPCPVVACEYLSRIQLIERLPGNSTFYGPVGLPFESQHVVKKVSKPLSLSELRFIEAVEDDCSTPLELAARLNCTRQWIEVIAGGLMCKGYIAGERRGRRIIYSSMARKVSSENRAVTYYELETPGPAQDFRP</sequence>
<accession>A0A2P7BFQ4</accession>
<keyword evidence="2" id="KW-1185">Reference proteome</keyword>
<comment type="caution">
    <text evidence="1">The sequence shown here is derived from an EMBL/GenBank/DDBJ whole genome shotgun (WGS) entry which is preliminary data.</text>
</comment>
<dbReference type="Proteomes" id="UP000241764">
    <property type="component" value="Unassembled WGS sequence"/>
</dbReference>
<name>A0A2P7BFQ4_9HYPH</name>
<organism evidence="1 2">
    <name type="scientific">Phyllobacterium sophorae</name>
    <dbReference type="NCBI Taxonomy" id="1520277"/>
    <lineage>
        <taxon>Bacteria</taxon>
        <taxon>Pseudomonadati</taxon>
        <taxon>Pseudomonadota</taxon>
        <taxon>Alphaproteobacteria</taxon>
        <taxon>Hyphomicrobiales</taxon>
        <taxon>Phyllobacteriaceae</taxon>
        <taxon>Phyllobacterium</taxon>
    </lineage>
</organism>
<proteinExistence type="predicted"/>
<dbReference type="EMBL" id="PGGM01000003">
    <property type="protein sequence ID" value="PSH65303.1"/>
    <property type="molecule type" value="Genomic_DNA"/>
</dbReference>
<reference evidence="2" key="1">
    <citation type="submission" date="2017-11" db="EMBL/GenBank/DDBJ databases">
        <authorList>
            <person name="Kuznetsova I."/>
            <person name="Sazanova A."/>
            <person name="Chirak E."/>
            <person name="Safronova V."/>
            <person name="Willems A."/>
        </authorList>
    </citation>
    <scope>NUCLEOTIDE SEQUENCE [LARGE SCALE GENOMIC DNA]</scope>
    <source>
        <strain evidence="2">CCBAU 03422</strain>
    </source>
</reference>
<dbReference type="AlphaFoldDB" id="A0A2P7BFQ4"/>
<evidence type="ECO:0000313" key="1">
    <source>
        <dbReference type="EMBL" id="PSH65303.1"/>
    </source>
</evidence>
<protein>
    <submittedName>
        <fullName evidence="1">Uncharacterized protein</fullName>
    </submittedName>
</protein>
<evidence type="ECO:0000313" key="2">
    <source>
        <dbReference type="Proteomes" id="UP000241764"/>
    </source>
</evidence>